<proteinExistence type="predicted"/>
<gene>
    <name evidence="1" type="ORF">P7K49_014138</name>
</gene>
<organism evidence="1 2">
    <name type="scientific">Saguinus oedipus</name>
    <name type="common">Cotton-top tamarin</name>
    <name type="synonym">Oedipomidas oedipus</name>
    <dbReference type="NCBI Taxonomy" id="9490"/>
    <lineage>
        <taxon>Eukaryota</taxon>
        <taxon>Metazoa</taxon>
        <taxon>Chordata</taxon>
        <taxon>Craniata</taxon>
        <taxon>Vertebrata</taxon>
        <taxon>Euteleostomi</taxon>
        <taxon>Mammalia</taxon>
        <taxon>Eutheria</taxon>
        <taxon>Euarchontoglires</taxon>
        <taxon>Primates</taxon>
        <taxon>Haplorrhini</taxon>
        <taxon>Platyrrhini</taxon>
        <taxon>Cebidae</taxon>
        <taxon>Callitrichinae</taxon>
        <taxon>Saguinus</taxon>
    </lineage>
</organism>
<evidence type="ECO:0000313" key="1">
    <source>
        <dbReference type="EMBL" id="KAK2108973.1"/>
    </source>
</evidence>
<sequence>MIRALRTPRVRIDMIDRNGSEEAVMVYHANDVQILAGPLALLIGEEERFEIPKQEWWQRIAEIPKCFTKKDDGNKETVRLSRK</sequence>
<dbReference type="Proteomes" id="UP001266305">
    <property type="component" value="Unassembled WGS sequence"/>
</dbReference>
<accession>A0ABQ9VHZ9</accession>
<keyword evidence="2" id="KW-1185">Reference proteome</keyword>
<comment type="caution">
    <text evidence="1">The sequence shown here is derived from an EMBL/GenBank/DDBJ whole genome shotgun (WGS) entry which is preliminary data.</text>
</comment>
<evidence type="ECO:0000313" key="2">
    <source>
        <dbReference type="Proteomes" id="UP001266305"/>
    </source>
</evidence>
<dbReference type="EMBL" id="JASSZA010000006">
    <property type="protein sequence ID" value="KAK2108973.1"/>
    <property type="molecule type" value="Genomic_DNA"/>
</dbReference>
<protein>
    <submittedName>
        <fullName evidence="1">Uncharacterized protein</fullName>
    </submittedName>
</protein>
<name>A0ABQ9VHZ9_SAGOE</name>
<reference evidence="1 2" key="1">
    <citation type="submission" date="2023-05" db="EMBL/GenBank/DDBJ databases">
        <title>B98-5 Cell Line De Novo Hybrid Assembly: An Optical Mapping Approach.</title>
        <authorList>
            <person name="Kananen K."/>
            <person name="Auerbach J.A."/>
            <person name="Kautto E."/>
            <person name="Blachly J.S."/>
        </authorList>
    </citation>
    <scope>NUCLEOTIDE SEQUENCE [LARGE SCALE GENOMIC DNA]</scope>
    <source>
        <strain evidence="1">B95-8</strain>
        <tissue evidence="1">Cell line</tissue>
    </source>
</reference>